<dbReference type="AlphaFoldDB" id="A0A917DXW9"/>
<dbReference type="OrthoDB" id="7510033at2"/>
<dbReference type="Gene3D" id="3.10.450.50">
    <property type="match status" value="1"/>
</dbReference>
<dbReference type="InterPro" id="IPR037401">
    <property type="entry name" value="SnoaL-like"/>
</dbReference>
<dbReference type="CDD" id="cd00531">
    <property type="entry name" value="NTF2_like"/>
    <property type="match status" value="1"/>
</dbReference>
<sequence>MPSDIETLLATEAIKKLKARYFRCMDTHDWDGLAEVFAADCRFDPHGALEENPDTTGTEPIAGREAAVAYISAGIAPITSAHFGHMPEIEILSDTEATGIWALADILRTPTGEPFDVFRGYGHYHETYVKEGGQWRIATLRITRMLVEMR</sequence>
<dbReference type="Pfam" id="PF13577">
    <property type="entry name" value="SnoaL_4"/>
    <property type="match status" value="1"/>
</dbReference>
<proteinExistence type="predicted"/>
<name>A0A917DXW9_9SPHN</name>
<dbReference type="SUPFAM" id="SSF54427">
    <property type="entry name" value="NTF2-like"/>
    <property type="match status" value="1"/>
</dbReference>
<evidence type="ECO:0000259" key="1">
    <source>
        <dbReference type="Pfam" id="PF13577"/>
    </source>
</evidence>
<dbReference type="Proteomes" id="UP000612349">
    <property type="component" value="Unassembled WGS sequence"/>
</dbReference>
<evidence type="ECO:0000313" key="2">
    <source>
        <dbReference type="EMBL" id="GGD80669.1"/>
    </source>
</evidence>
<organism evidence="2 3">
    <name type="scientific">Croceicoccus mobilis</name>
    <dbReference type="NCBI Taxonomy" id="1703339"/>
    <lineage>
        <taxon>Bacteria</taxon>
        <taxon>Pseudomonadati</taxon>
        <taxon>Pseudomonadota</taxon>
        <taxon>Alphaproteobacteria</taxon>
        <taxon>Sphingomonadales</taxon>
        <taxon>Erythrobacteraceae</taxon>
        <taxon>Croceicoccus</taxon>
    </lineage>
</organism>
<dbReference type="RefSeq" id="WP_066770698.1">
    <property type="nucleotide sequence ID" value="NZ_BMIP01000009.1"/>
</dbReference>
<protein>
    <submittedName>
        <fullName evidence="2">Bile-acid 7-alpha-dehydratase</fullName>
    </submittedName>
</protein>
<evidence type="ECO:0000313" key="3">
    <source>
        <dbReference type="Proteomes" id="UP000612349"/>
    </source>
</evidence>
<accession>A0A917DXW9</accession>
<gene>
    <name evidence="2" type="ORF">GCM10010990_33190</name>
</gene>
<dbReference type="InterPro" id="IPR032710">
    <property type="entry name" value="NTF2-like_dom_sf"/>
</dbReference>
<reference evidence="2" key="2">
    <citation type="submission" date="2020-09" db="EMBL/GenBank/DDBJ databases">
        <authorList>
            <person name="Sun Q."/>
            <person name="Zhou Y."/>
        </authorList>
    </citation>
    <scope>NUCLEOTIDE SEQUENCE</scope>
    <source>
        <strain evidence="2">CGMCC 1.15360</strain>
    </source>
</reference>
<feature type="domain" description="SnoaL-like" evidence="1">
    <location>
        <begin position="7"/>
        <end position="141"/>
    </location>
</feature>
<keyword evidence="3" id="KW-1185">Reference proteome</keyword>
<dbReference type="EMBL" id="BMIP01000009">
    <property type="protein sequence ID" value="GGD80669.1"/>
    <property type="molecule type" value="Genomic_DNA"/>
</dbReference>
<comment type="caution">
    <text evidence="2">The sequence shown here is derived from an EMBL/GenBank/DDBJ whole genome shotgun (WGS) entry which is preliminary data.</text>
</comment>
<reference evidence="2" key="1">
    <citation type="journal article" date="2014" name="Int. J. Syst. Evol. Microbiol.">
        <title>Complete genome sequence of Corynebacterium casei LMG S-19264T (=DSM 44701T), isolated from a smear-ripened cheese.</title>
        <authorList>
            <consortium name="US DOE Joint Genome Institute (JGI-PGF)"/>
            <person name="Walter F."/>
            <person name="Albersmeier A."/>
            <person name="Kalinowski J."/>
            <person name="Ruckert C."/>
        </authorList>
    </citation>
    <scope>NUCLEOTIDE SEQUENCE</scope>
    <source>
        <strain evidence="2">CGMCC 1.15360</strain>
    </source>
</reference>